<reference evidence="2 3" key="1">
    <citation type="submission" date="2023-03" db="EMBL/GenBank/DDBJ databases">
        <title>High-quality genome of Scylla paramamosain provides insights in environmental adaptation.</title>
        <authorList>
            <person name="Zhang L."/>
        </authorList>
    </citation>
    <scope>NUCLEOTIDE SEQUENCE [LARGE SCALE GENOMIC DNA]</scope>
    <source>
        <strain evidence="2">LZ_2023a</strain>
        <tissue evidence="2">Muscle</tissue>
    </source>
</reference>
<feature type="compositionally biased region" description="Basic and acidic residues" evidence="1">
    <location>
        <begin position="558"/>
        <end position="579"/>
    </location>
</feature>
<evidence type="ECO:0000256" key="1">
    <source>
        <dbReference type="SAM" id="MobiDB-lite"/>
    </source>
</evidence>
<protein>
    <submittedName>
        <fullName evidence="2">Uncharacterized protein</fullName>
    </submittedName>
</protein>
<organism evidence="2 3">
    <name type="scientific">Scylla paramamosain</name>
    <name type="common">Mud crab</name>
    <dbReference type="NCBI Taxonomy" id="85552"/>
    <lineage>
        <taxon>Eukaryota</taxon>
        <taxon>Metazoa</taxon>
        <taxon>Ecdysozoa</taxon>
        <taxon>Arthropoda</taxon>
        <taxon>Crustacea</taxon>
        <taxon>Multicrustacea</taxon>
        <taxon>Malacostraca</taxon>
        <taxon>Eumalacostraca</taxon>
        <taxon>Eucarida</taxon>
        <taxon>Decapoda</taxon>
        <taxon>Pleocyemata</taxon>
        <taxon>Brachyura</taxon>
        <taxon>Eubrachyura</taxon>
        <taxon>Portunoidea</taxon>
        <taxon>Portunidae</taxon>
        <taxon>Portuninae</taxon>
        <taxon>Scylla</taxon>
    </lineage>
</organism>
<feature type="region of interest" description="Disordered" evidence="1">
    <location>
        <begin position="525"/>
        <end position="649"/>
    </location>
</feature>
<dbReference type="Proteomes" id="UP001487740">
    <property type="component" value="Unassembled WGS sequence"/>
</dbReference>
<keyword evidence="3" id="KW-1185">Reference proteome</keyword>
<evidence type="ECO:0000313" key="2">
    <source>
        <dbReference type="EMBL" id="KAK8376121.1"/>
    </source>
</evidence>
<feature type="compositionally biased region" description="Basic residues" evidence="1">
    <location>
        <begin position="694"/>
        <end position="708"/>
    </location>
</feature>
<accession>A0AAW0SMF6</accession>
<dbReference type="EMBL" id="JARAKH010000049">
    <property type="protein sequence ID" value="KAK8376121.1"/>
    <property type="molecule type" value="Genomic_DNA"/>
</dbReference>
<feature type="compositionally biased region" description="Polar residues" evidence="1">
    <location>
        <begin position="680"/>
        <end position="693"/>
    </location>
</feature>
<feature type="compositionally biased region" description="Low complexity" evidence="1">
    <location>
        <begin position="598"/>
        <end position="616"/>
    </location>
</feature>
<comment type="caution">
    <text evidence="2">The sequence shown here is derived from an EMBL/GenBank/DDBJ whole genome shotgun (WGS) entry which is preliminary data.</text>
</comment>
<dbReference type="AlphaFoldDB" id="A0AAW0SMF6"/>
<proteinExistence type="predicted"/>
<name>A0AAW0SMF6_SCYPA</name>
<feature type="region of interest" description="Disordered" evidence="1">
    <location>
        <begin position="677"/>
        <end position="938"/>
    </location>
</feature>
<gene>
    <name evidence="2" type="ORF">O3P69_008687</name>
</gene>
<feature type="compositionally biased region" description="Basic and acidic residues" evidence="1">
    <location>
        <begin position="709"/>
        <end position="723"/>
    </location>
</feature>
<evidence type="ECO:0000313" key="3">
    <source>
        <dbReference type="Proteomes" id="UP001487740"/>
    </source>
</evidence>
<sequence>MQGDLKISRRWDSQAIRGRRGTAEEPRLYVSRGGAATLLERPPCTVISASQGKTFRGGERISNTDDTGQTKIMCSWVQDEARGRAGRAQYSRTGALQRKQQSLMAKDIPEADLKGYSSGSYKRVLLLLLLPSAPPPSPPRPTWCKRVREFLILVISTSLLTLEAHLLQACAPSPSSQPPPCSHKVTQFLACVEREIVSMQKLGLVHRVVSHPRRPRVPALSSEVACLTSTTLTRNPNHTHASPTHSGVHTFIVTLWREMRGMCCTRNPSTWSYHSPAMNRKLGNGRIQFHLIRGYRRQSCCIAKIPSSLSPPSPSSALLRVPPAYSQPSTVPHLAPDSFPNLGVCDAEERLLSINPEGECWSEGMIAGKKTEGLRRNDPRELPARSGASIPHLRFLVWWMLPTRFRDPGTVEGISKPVLRASGAEGGQQKGDKAPDSHGRPWWAVNGSNSESGDDPGQCTGQYANDSRAIHDASTKKSTHNRSFDVYTSRRKKLYKSNEGLQRSVSIDQSRSDDDNFFSFIKYRDKSPNRGAKTETISSSSEDPAADLKTVLRSRPNKSSDRKRSSIGRRTEAAHKRSGGESSRSRRRQAKKVERSPSSRSSSSSRSGSATRVRASGGLGLGSTSRVKKNRSPKETNETFLPVEDNCKDDTKEFLRKLDRILTDLVENEKRKISSYGLPSVQNSTEGEVSLNRTSKKKGHKHKHRKANKERDQPHIDKEKEEASPSLQQLRATLRTVRLRKRPTQPTADVLDTHSRCFTEKQPHNPRILRSQQGSQLLSHRCYQPPRRRQPRSQLHDKRYPSDFCSSDEDKTPIEGTCQDIPQRQPLDDTNGDDQQQQASSSHKEDEDDICYGTDYHGSQGPPVRRPTTSPSHLTQRLMEAADSGDHSVDSAYTGSRGATPESILYPSVKPRRTGSSLNTPFTGARPRPSRLPRCSPKAERLQQLKRNILSDIREGGLYSDESINSLLEQYRRRYCHFSSTDLALVTRSIQDDLGVKPRPAEYLYQILITSEDDHSPSSTHNTTDATTTDTTLLTKAPSSVRPGTFQLQHEGGEQQTCSAPAPTPIHNSNDGASLLGQEEADEAWAKSVLGEVAPELVQEAKMEARQRHQDDDGDAECSTYVADLWDKFDDLGTLDSKMRRFVWSPKREFEKKYEAVVHEAGGAQASYRGGRRDVMGLLTARRECIDLTETSPSSSMALARGAGVAVPTYFIIFYSYVF</sequence>
<feature type="compositionally biased region" description="Basic and acidic residues" evidence="1">
    <location>
        <begin position="430"/>
        <end position="439"/>
    </location>
</feature>
<feature type="region of interest" description="Disordered" evidence="1">
    <location>
        <begin position="419"/>
        <end position="464"/>
    </location>
</feature>
<feature type="compositionally biased region" description="Basic and acidic residues" evidence="1">
    <location>
        <begin position="751"/>
        <end position="763"/>
    </location>
</feature>